<organism evidence="2 3">
    <name type="scientific">Senna tora</name>
    <dbReference type="NCBI Taxonomy" id="362788"/>
    <lineage>
        <taxon>Eukaryota</taxon>
        <taxon>Viridiplantae</taxon>
        <taxon>Streptophyta</taxon>
        <taxon>Embryophyta</taxon>
        <taxon>Tracheophyta</taxon>
        <taxon>Spermatophyta</taxon>
        <taxon>Magnoliopsida</taxon>
        <taxon>eudicotyledons</taxon>
        <taxon>Gunneridae</taxon>
        <taxon>Pentapetalae</taxon>
        <taxon>rosids</taxon>
        <taxon>fabids</taxon>
        <taxon>Fabales</taxon>
        <taxon>Fabaceae</taxon>
        <taxon>Caesalpinioideae</taxon>
        <taxon>Cassia clade</taxon>
        <taxon>Senna</taxon>
    </lineage>
</organism>
<protein>
    <submittedName>
        <fullName evidence="2">Uncharacterized protein</fullName>
    </submittedName>
</protein>
<feature type="compositionally biased region" description="Basic and acidic residues" evidence="1">
    <location>
        <begin position="80"/>
        <end position="90"/>
    </location>
</feature>
<dbReference type="EMBL" id="JAAIUW010000005">
    <property type="protein sequence ID" value="KAF7831002.1"/>
    <property type="molecule type" value="Genomic_DNA"/>
</dbReference>
<accession>A0A834TZ26</accession>
<feature type="compositionally biased region" description="Acidic residues" evidence="1">
    <location>
        <begin position="158"/>
        <end position="181"/>
    </location>
</feature>
<feature type="compositionally biased region" description="Gly residues" evidence="1">
    <location>
        <begin position="183"/>
        <end position="193"/>
    </location>
</feature>
<keyword evidence="3" id="KW-1185">Reference proteome</keyword>
<name>A0A834TZ26_9FABA</name>
<dbReference type="Proteomes" id="UP000634136">
    <property type="component" value="Unassembled WGS sequence"/>
</dbReference>
<evidence type="ECO:0000313" key="3">
    <source>
        <dbReference type="Proteomes" id="UP000634136"/>
    </source>
</evidence>
<feature type="region of interest" description="Disordered" evidence="1">
    <location>
        <begin position="158"/>
        <end position="211"/>
    </location>
</feature>
<evidence type="ECO:0000256" key="1">
    <source>
        <dbReference type="SAM" id="MobiDB-lite"/>
    </source>
</evidence>
<sequence length="211" mass="22851">MRPRITRTRTRKDRAMGKCLHVVSTKHGGATTREKQFNLFHHLLFHQWVWHYLAIFNQSRILASKSVQNNKNVNEKRRRNQNEERDDSRESVGAATGQRAELDLNNIDQSHHEEATPTDGTDAGDEHAEAEGGFVNLGEELDGEVEIGGAREADGLLESEGDEAGEEEGAEGVNVEGDEILGDGRGGGAGGIGNETVGGVVGIPGETEEDG</sequence>
<dbReference type="AlphaFoldDB" id="A0A834TZ26"/>
<gene>
    <name evidence="2" type="ORF">G2W53_013335</name>
</gene>
<evidence type="ECO:0000313" key="2">
    <source>
        <dbReference type="EMBL" id="KAF7831002.1"/>
    </source>
</evidence>
<feature type="region of interest" description="Disordered" evidence="1">
    <location>
        <begin position="69"/>
        <end position="128"/>
    </location>
</feature>
<proteinExistence type="predicted"/>
<comment type="caution">
    <text evidence="2">The sequence shown here is derived from an EMBL/GenBank/DDBJ whole genome shotgun (WGS) entry which is preliminary data.</text>
</comment>
<reference evidence="2" key="1">
    <citation type="submission" date="2020-09" db="EMBL/GenBank/DDBJ databases">
        <title>Genome-Enabled Discovery of Anthraquinone Biosynthesis in Senna tora.</title>
        <authorList>
            <person name="Kang S.-H."/>
            <person name="Pandey R.P."/>
            <person name="Lee C.-M."/>
            <person name="Sim J.-S."/>
            <person name="Jeong J.-T."/>
            <person name="Choi B.-S."/>
            <person name="Jung M."/>
            <person name="Ginzburg D."/>
            <person name="Zhao K."/>
            <person name="Won S.Y."/>
            <person name="Oh T.-J."/>
            <person name="Yu Y."/>
            <person name="Kim N.-H."/>
            <person name="Lee O.R."/>
            <person name="Lee T.-H."/>
            <person name="Bashyal P."/>
            <person name="Kim T.-S."/>
            <person name="Lee W.-H."/>
            <person name="Kawkins C."/>
            <person name="Kim C.-K."/>
            <person name="Kim J.S."/>
            <person name="Ahn B.O."/>
            <person name="Rhee S.Y."/>
            <person name="Sohng J.K."/>
        </authorList>
    </citation>
    <scope>NUCLEOTIDE SEQUENCE</scope>
    <source>
        <tissue evidence="2">Leaf</tissue>
    </source>
</reference>